<proteinExistence type="predicted"/>
<gene>
    <name evidence="2" type="ORF">BDQ12DRAFT_42202</name>
</gene>
<evidence type="ECO:0000313" key="2">
    <source>
        <dbReference type="EMBL" id="TFK44922.1"/>
    </source>
</evidence>
<dbReference type="EMBL" id="ML213590">
    <property type="protein sequence ID" value="TFK44922.1"/>
    <property type="molecule type" value="Genomic_DNA"/>
</dbReference>
<evidence type="ECO:0000256" key="1">
    <source>
        <dbReference type="SAM" id="Coils"/>
    </source>
</evidence>
<accession>A0A5C3MHR9</accession>
<name>A0A5C3MHR9_9AGAR</name>
<dbReference type="AlphaFoldDB" id="A0A5C3MHR9"/>
<keyword evidence="3" id="KW-1185">Reference proteome</keyword>
<dbReference type="STRING" id="68775.A0A5C3MHR9"/>
<protein>
    <submittedName>
        <fullName evidence="2">Uncharacterized protein</fullName>
    </submittedName>
</protein>
<evidence type="ECO:0000313" key="3">
    <source>
        <dbReference type="Proteomes" id="UP000308652"/>
    </source>
</evidence>
<feature type="coiled-coil region" evidence="1">
    <location>
        <begin position="27"/>
        <end position="61"/>
    </location>
</feature>
<organism evidence="2 3">
    <name type="scientific">Crucibulum laeve</name>
    <dbReference type="NCBI Taxonomy" id="68775"/>
    <lineage>
        <taxon>Eukaryota</taxon>
        <taxon>Fungi</taxon>
        <taxon>Dikarya</taxon>
        <taxon>Basidiomycota</taxon>
        <taxon>Agaricomycotina</taxon>
        <taxon>Agaricomycetes</taxon>
        <taxon>Agaricomycetidae</taxon>
        <taxon>Agaricales</taxon>
        <taxon>Agaricineae</taxon>
        <taxon>Nidulariaceae</taxon>
        <taxon>Crucibulum</taxon>
    </lineage>
</organism>
<reference evidence="2 3" key="1">
    <citation type="journal article" date="2019" name="Nat. Ecol. Evol.">
        <title>Megaphylogeny resolves global patterns of mushroom evolution.</title>
        <authorList>
            <person name="Varga T."/>
            <person name="Krizsan K."/>
            <person name="Foldi C."/>
            <person name="Dima B."/>
            <person name="Sanchez-Garcia M."/>
            <person name="Sanchez-Ramirez S."/>
            <person name="Szollosi G.J."/>
            <person name="Szarkandi J.G."/>
            <person name="Papp V."/>
            <person name="Albert L."/>
            <person name="Andreopoulos W."/>
            <person name="Angelini C."/>
            <person name="Antonin V."/>
            <person name="Barry K.W."/>
            <person name="Bougher N.L."/>
            <person name="Buchanan P."/>
            <person name="Buyck B."/>
            <person name="Bense V."/>
            <person name="Catcheside P."/>
            <person name="Chovatia M."/>
            <person name="Cooper J."/>
            <person name="Damon W."/>
            <person name="Desjardin D."/>
            <person name="Finy P."/>
            <person name="Geml J."/>
            <person name="Haridas S."/>
            <person name="Hughes K."/>
            <person name="Justo A."/>
            <person name="Karasinski D."/>
            <person name="Kautmanova I."/>
            <person name="Kiss B."/>
            <person name="Kocsube S."/>
            <person name="Kotiranta H."/>
            <person name="LaButti K.M."/>
            <person name="Lechner B.E."/>
            <person name="Liimatainen K."/>
            <person name="Lipzen A."/>
            <person name="Lukacs Z."/>
            <person name="Mihaltcheva S."/>
            <person name="Morgado L.N."/>
            <person name="Niskanen T."/>
            <person name="Noordeloos M.E."/>
            <person name="Ohm R.A."/>
            <person name="Ortiz-Santana B."/>
            <person name="Ovrebo C."/>
            <person name="Racz N."/>
            <person name="Riley R."/>
            <person name="Savchenko A."/>
            <person name="Shiryaev A."/>
            <person name="Soop K."/>
            <person name="Spirin V."/>
            <person name="Szebenyi C."/>
            <person name="Tomsovsky M."/>
            <person name="Tulloss R.E."/>
            <person name="Uehling J."/>
            <person name="Grigoriev I.V."/>
            <person name="Vagvolgyi C."/>
            <person name="Papp T."/>
            <person name="Martin F.M."/>
            <person name="Miettinen O."/>
            <person name="Hibbett D.S."/>
            <person name="Nagy L.G."/>
        </authorList>
    </citation>
    <scope>NUCLEOTIDE SEQUENCE [LARGE SCALE GENOMIC DNA]</scope>
    <source>
        <strain evidence="2 3">CBS 166.37</strain>
    </source>
</reference>
<dbReference type="OrthoDB" id="3038759at2759"/>
<keyword evidence="1" id="KW-0175">Coiled coil</keyword>
<dbReference type="Proteomes" id="UP000308652">
    <property type="component" value="Unassembled WGS sequence"/>
</dbReference>
<sequence length="459" mass="53230">MREILLTTSPLGFYPTGAQRTFIQESIDDLQLRISLFDEDIKRLQSTRANLQEAREIFLQNAVVEQAKSRRYLRALTRRSPKKPEDSKNAVYFTNLLDDNRVALRSLLKSRYRAHREISAYTSLISPVRNIPAEIWEQIFLYCLTNEDFILPRPNNAPLLLCQVSRSWRRIATSIPSLWCSLSIQMTRQLHRKTFLESWLSRSGNLPLSLEISWCPTATTYFYDYVLRYLIQFAHRWRRLRLSFRSSSYYGHEPNCSRVRGMLSARMPLLETLELDSSVPVVTLSIPPGKAPKLRVLRLLKVEQNPIHLSMPWWQITHFSSHHILGMPKMFYLLRRCPNIEVCEMRVESYPLSVPMETVLKLERLHTLLLTNSGGECLDALLASLELPALCDLYIRTELHSPQYDGEPWTVLGLQKLAARSGPGFDLKKFTVVGYKCSPKIIQDLQFSFPMVEFNFQGS</sequence>